<dbReference type="Pfam" id="PF09685">
    <property type="entry name" value="MamF_MmsF"/>
    <property type="match status" value="1"/>
</dbReference>
<keyword evidence="3 5" id="KW-1133">Transmembrane helix</keyword>
<evidence type="ECO:0000256" key="3">
    <source>
        <dbReference type="ARBA" id="ARBA00022989"/>
    </source>
</evidence>
<evidence type="ECO:0000313" key="6">
    <source>
        <dbReference type="EMBL" id="MBP2416946.1"/>
    </source>
</evidence>
<feature type="transmembrane region" description="Helical" evidence="5">
    <location>
        <begin position="39"/>
        <end position="61"/>
    </location>
</feature>
<dbReference type="Proteomes" id="UP000758168">
    <property type="component" value="Unassembled WGS sequence"/>
</dbReference>
<gene>
    <name evidence="6" type="ORF">JOF54_001868</name>
</gene>
<sequence length="77" mass="8250">MLGDRSPWLRANALEALNFSLLYTLVVAVSGVLTVLLVGFAVLPVAFVAAVVPAVLAALAVRRHELYRYPVSCGLVR</sequence>
<feature type="transmembrane region" description="Helical" evidence="5">
    <location>
        <begin position="12"/>
        <end position="33"/>
    </location>
</feature>
<evidence type="ECO:0000313" key="7">
    <source>
        <dbReference type="Proteomes" id="UP000758168"/>
    </source>
</evidence>
<accession>A0ABS4Z7G3</accession>
<name>A0ABS4Z7G3_9ACTN</name>
<dbReference type="EMBL" id="JAGIOB010000001">
    <property type="protein sequence ID" value="MBP2416946.1"/>
    <property type="molecule type" value="Genomic_DNA"/>
</dbReference>
<proteinExistence type="predicted"/>
<comment type="subcellular location">
    <subcellularLocation>
        <location evidence="1">Membrane</location>
        <topology evidence="1">Multi-pass membrane protein</topology>
    </subcellularLocation>
</comment>
<reference evidence="6 7" key="1">
    <citation type="submission" date="2021-03" db="EMBL/GenBank/DDBJ databases">
        <title>Sequencing the genomes of 1000 actinobacteria strains.</title>
        <authorList>
            <person name="Klenk H.-P."/>
        </authorList>
    </citation>
    <scope>NUCLEOTIDE SEQUENCE [LARGE SCALE GENOMIC DNA]</scope>
    <source>
        <strain evidence="6 7">DSM 12936</strain>
    </source>
</reference>
<evidence type="ECO:0000256" key="2">
    <source>
        <dbReference type="ARBA" id="ARBA00022692"/>
    </source>
</evidence>
<evidence type="ECO:0000256" key="5">
    <source>
        <dbReference type="SAM" id="Phobius"/>
    </source>
</evidence>
<keyword evidence="4 5" id="KW-0472">Membrane</keyword>
<keyword evidence="7" id="KW-1185">Reference proteome</keyword>
<evidence type="ECO:0000256" key="1">
    <source>
        <dbReference type="ARBA" id="ARBA00004141"/>
    </source>
</evidence>
<organism evidence="6 7">
    <name type="scientific">Microlunatus capsulatus</name>
    <dbReference type="NCBI Taxonomy" id="99117"/>
    <lineage>
        <taxon>Bacteria</taxon>
        <taxon>Bacillati</taxon>
        <taxon>Actinomycetota</taxon>
        <taxon>Actinomycetes</taxon>
        <taxon>Propionibacteriales</taxon>
        <taxon>Propionibacteriaceae</taxon>
        <taxon>Microlunatus</taxon>
    </lineage>
</organism>
<comment type="caution">
    <text evidence="6">The sequence shown here is derived from an EMBL/GenBank/DDBJ whole genome shotgun (WGS) entry which is preliminary data.</text>
</comment>
<dbReference type="InterPro" id="IPR019109">
    <property type="entry name" value="MamF_MmsF"/>
</dbReference>
<protein>
    <submittedName>
        <fullName evidence="6">Tic20 family protein</fullName>
    </submittedName>
</protein>
<evidence type="ECO:0000256" key="4">
    <source>
        <dbReference type="ARBA" id="ARBA00023136"/>
    </source>
</evidence>
<keyword evidence="2 5" id="KW-0812">Transmembrane</keyword>